<evidence type="ECO:0000313" key="6">
    <source>
        <dbReference type="EMBL" id="MBY83554.1"/>
    </source>
</evidence>
<evidence type="ECO:0000259" key="5">
    <source>
        <dbReference type="Pfam" id="PF00171"/>
    </source>
</evidence>
<feature type="active site" evidence="3">
    <location>
        <position position="258"/>
    </location>
</feature>
<name>A0A2S2R0V2_9HEMI</name>
<dbReference type="FunFam" id="3.40.605.10:FF:000050">
    <property type="entry name" value="Aldehyde dehydrogenase, mitochondrial"/>
    <property type="match status" value="1"/>
</dbReference>
<dbReference type="PANTHER" id="PTHR11699">
    <property type="entry name" value="ALDEHYDE DEHYDROGENASE-RELATED"/>
    <property type="match status" value="1"/>
</dbReference>
<organism evidence="6">
    <name type="scientific">Sipha flava</name>
    <name type="common">yellow sugarcane aphid</name>
    <dbReference type="NCBI Taxonomy" id="143950"/>
    <lineage>
        <taxon>Eukaryota</taxon>
        <taxon>Metazoa</taxon>
        <taxon>Ecdysozoa</taxon>
        <taxon>Arthropoda</taxon>
        <taxon>Hexapoda</taxon>
        <taxon>Insecta</taxon>
        <taxon>Pterygota</taxon>
        <taxon>Neoptera</taxon>
        <taxon>Paraneoptera</taxon>
        <taxon>Hemiptera</taxon>
        <taxon>Sternorrhyncha</taxon>
        <taxon>Aphidomorpha</taxon>
        <taxon>Aphidoidea</taxon>
        <taxon>Aphididae</taxon>
        <taxon>Sipha</taxon>
    </lineage>
</organism>
<dbReference type="RefSeq" id="XP_025424582.1">
    <property type="nucleotide sequence ID" value="XM_025568797.1"/>
</dbReference>
<evidence type="ECO:0000313" key="8">
    <source>
        <dbReference type="RefSeq" id="XP_025424582.1"/>
    </source>
</evidence>
<evidence type="ECO:0000256" key="2">
    <source>
        <dbReference type="ARBA" id="ARBA00023002"/>
    </source>
</evidence>
<sequence length="485" mass="52551">MANPNVKVQYNQIFINNNFVNSASGKTFNTINPANKKIIINVSEGDKEDIDLAVKAARAAFQPSSEWRTMDASARGKLIYKLSELIDEHKNYLANLESLDNGKPFGDSLLDIAVSVSTLQYYAGFADKIHGKTIPADGPFFSFTKPQPIGVVGQIIPWNYPIMMLAWKWGPALAAGCTVVLKPAEQTPLTALYIAALTKEAGFPDGVINVVPGYGPTAGKAIASHPDINKVAFTGSTEVGKLIMEEAAKSNLKRVSLELGGKSPLVIFNDFDVDEAASIAHDAVFANMGQNCCAGSRTFVQDGIYDEFVKKAAKLASLKKVGDPFNSDTQIGPLIDENQYNKVLSMIESGKKEGAKVEAGGSKVGDTGYFVYSTVFSNVTDDMRIAREEIFGPVQQIIKFKTLDEVIKRANETKYGLAAGVLTKDISTALKYMENVDAGSVWINCYDVVNTQCPFGGFKQSGQGRELGEDGLNEYLEIKTVSIKK</sequence>
<evidence type="ECO:0000256" key="1">
    <source>
        <dbReference type="ARBA" id="ARBA00009986"/>
    </source>
</evidence>
<reference evidence="6" key="1">
    <citation type="submission" date="2018-04" db="EMBL/GenBank/DDBJ databases">
        <title>Transcriptome assembly of Sipha flava.</title>
        <authorList>
            <person name="Scully E.D."/>
            <person name="Geib S.M."/>
            <person name="Palmer N.A."/>
            <person name="Koch K."/>
            <person name="Bradshaw J."/>
            <person name="Heng-Moss T."/>
            <person name="Sarath G."/>
        </authorList>
    </citation>
    <scope>NUCLEOTIDE SEQUENCE</scope>
</reference>
<dbReference type="PROSITE" id="PS00687">
    <property type="entry name" value="ALDEHYDE_DEHYDR_GLU"/>
    <property type="match status" value="1"/>
</dbReference>
<evidence type="ECO:0000256" key="4">
    <source>
        <dbReference type="RuleBase" id="RU003345"/>
    </source>
</evidence>
<dbReference type="Proteomes" id="UP000694846">
    <property type="component" value="Unplaced"/>
</dbReference>
<dbReference type="Gene3D" id="3.40.309.10">
    <property type="entry name" value="Aldehyde Dehydrogenase, Chain A, domain 2"/>
    <property type="match status" value="1"/>
</dbReference>
<accession>A0A2S2R0V2</accession>
<reference evidence="8 9" key="2">
    <citation type="submission" date="2025-04" db="UniProtKB">
        <authorList>
            <consortium name="RefSeq"/>
        </authorList>
    </citation>
    <scope>IDENTIFICATION</scope>
    <source>
        <tissue evidence="8 9">Whole body</tissue>
    </source>
</reference>
<dbReference type="OrthoDB" id="310895at2759"/>
<keyword evidence="2 4" id="KW-0560">Oxidoreductase</keyword>
<feature type="domain" description="Aldehyde dehydrogenase" evidence="5">
    <location>
        <begin position="19"/>
        <end position="481"/>
    </location>
</feature>
<comment type="similarity">
    <text evidence="1 4">Belongs to the aldehyde dehydrogenase family.</text>
</comment>
<dbReference type="Gene3D" id="3.40.605.10">
    <property type="entry name" value="Aldehyde Dehydrogenase, Chain A, domain 1"/>
    <property type="match status" value="1"/>
</dbReference>
<evidence type="ECO:0000256" key="3">
    <source>
        <dbReference type="PROSITE-ProRule" id="PRU10007"/>
    </source>
</evidence>
<dbReference type="Pfam" id="PF00171">
    <property type="entry name" value="Aldedh"/>
    <property type="match status" value="1"/>
</dbReference>
<dbReference type="FunFam" id="3.40.605.10:FF:000026">
    <property type="entry name" value="Aldehyde dehydrogenase, putative"/>
    <property type="match status" value="1"/>
</dbReference>
<dbReference type="InterPro" id="IPR016161">
    <property type="entry name" value="Ald_DH/histidinol_DH"/>
</dbReference>
<dbReference type="EMBL" id="GGMS01014351">
    <property type="protein sequence ID" value="MBY83554.1"/>
    <property type="molecule type" value="Transcribed_RNA"/>
</dbReference>
<dbReference type="SUPFAM" id="SSF53720">
    <property type="entry name" value="ALDH-like"/>
    <property type="match status" value="1"/>
</dbReference>
<dbReference type="InterPro" id="IPR016162">
    <property type="entry name" value="Ald_DH_N"/>
</dbReference>
<keyword evidence="7" id="KW-1185">Reference proteome</keyword>
<dbReference type="AlphaFoldDB" id="A0A2S2R0V2"/>
<dbReference type="RefSeq" id="XP_025424583.1">
    <property type="nucleotide sequence ID" value="XM_025568798.1"/>
</dbReference>
<dbReference type="FunFam" id="3.40.309.10:FF:000001">
    <property type="entry name" value="Mitochondrial aldehyde dehydrogenase 2"/>
    <property type="match status" value="1"/>
</dbReference>
<gene>
    <name evidence="6" type="primary">ALDH1A1_0</name>
    <name evidence="8 9" type="synonym">LOC112693635</name>
    <name evidence="6" type="ORF">g.24302</name>
</gene>
<dbReference type="CDD" id="cd07141">
    <property type="entry name" value="ALDH_F1AB_F2_RALDH1"/>
    <property type="match status" value="1"/>
</dbReference>
<evidence type="ECO:0000313" key="9">
    <source>
        <dbReference type="RefSeq" id="XP_025424583.1"/>
    </source>
</evidence>
<dbReference type="InterPro" id="IPR016163">
    <property type="entry name" value="Ald_DH_C"/>
</dbReference>
<dbReference type="InterPro" id="IPR015590">
    <property type="entry name" value="Aldehyde_DH_dom"/>
</dbReference>
<dbReference type="GO" id="GO:0016620">
    <property type="term" value="F:oxidoreductase activity, acting on the aldehyde or oxo group of donors, NAD or NADP as acceptor"/>
    <property type="evidence" value="ECO:0007669"/>
    <property type="project" value="InterPro"/>
</dbReference>
<dbReference type="InterPro" id="IPR029510">
    <property type="entry name" value="Ald_DH_CS_GLU"/>
</dbReference>
<dbReference type="InterPro" id="IPR016160">
    <property type="entry name" value="Ald_DH_CS_CYS"/>
</dbReference>
<protein>
    <submittedName>
        <fullName evidence="6 8 9">Retinal dehydrogenase 1</fullName>
    </submittedName>
</protein>
<evidence type="ECO:0000313" key="7">
    <source>
        <dbReference type="Proteomes" id="UP000694846"/>
    </source>
</evidence>
<proteinExistence type="inferred from homology"/>
<dbReference type="PROSITE" id="PS00070">
    <property type="entry name" value="ALDEHYDE_DEHYDR_CYS"/>
    <property type="match status" value="1"/>
</dbReference>